<sequence length="13" mass="1425">MLVIYSGERGSGR</sequence>
<name>B2J4H8_NOSP7</name>
<dbReference type="HOGENOM" id="CLU_3436183_0_0_3"/>
<proteinExistence type="predicted"/>
<dbReference type="KEGG" id="npu:Npun_R5353"/>
<keyword evidence="2" id="KW-1185">Reference proteome</keyword>
<dbReference type="EnsemblBacteria" id="ACC83668">
    <property type="protein sequence ID" value="ACC83668"/>
    <property type="gene ID" value="Npun_R5353"/>
</dbReference>
<dbReference type="NCBIfam" id="NF047415">
    <property type="entry name" value="heterocyst_PatS"/>
    <property type="match status" value="1"/>
</dbReference>
<gene>
    <name evidence="1" type="ordered locus">Npun_R5353</name>
</gene>
<dbReference type="EMBL" id="CP001037">
    <property type="protein sequence ID" value="ACC83668.1"/>
    <property type="molecule type" value="Genomic_DNA"/>
</dbReference>
<dbReference type="Proteomes" id="UP000001191">
    <property type="component" value="Chromosome"/>
</dbReference>
<evidence type="ECO:0000313" key="1">
    <source>
        <dbReference type="EMBL" id="ACC83668.1"/>
    </source>
</evidence>
<reference evidence="2" key="1">
    <citation type="submission" date="2008-04" db="EMBL/GenBank/DDBJ databases">
        <title>Complete sequence of chromosome of Nostoc punctiforme ATCC 29133.</title>
        <authorList>
            <consortium name="US DOE Joint Genome Institute"/>
            <person name="Copeland A."/>
            <person name="Lucas S."/>
            <person name="Lapidus A."/>
            <person name="Glavina del Rio T."/>
            <person name="Dalin E."/>
            <person name="Tice H."/>
            <person name="Pitluck S."/>
            <person name="Chain P."/>
            <person name="Malfatti S."/>
            <person name="Shin M."/>
            <person name="Vergez L."/>
            <person name="Schmutz J."/>
            <person name="Larimer F."/>
            <person name="Land M."/>
            <person name="Hauser L."/>
            <person name="Kyrpides N."/>
            <person name="Kim E."/>
            <person name="Meeks J.C."/>
            <person name="Elhai J."/>
            <person name="Campbell E.L."/>
            <person name="Thiel T."/>
            <person name="Longmire J."/>
            <person name="Potts M."/>
            <person name="Atlas R."/>
        </authorList>
    </citation>
    <scope>NUCLEOTIDE SEQUENCE [LARGE SCALE GENOMIC DNA]</scope>
    <source>
        <strain evidence="2">ATCC 29133 / PCC 73102</strain>
    </source>
</reference>
<reference evidence="1 2" key="2">
    <citation type="journal article" date="2013" name="Plant Physiol.">
        <title>A Nostoc punctiforme Sugar Transporter Necessary to Establish a Cyanobacterium-Plant Symbiosis.</title>
        <authorList>
            <person name="Ekman M."/>
            <person name="Picossi S."/>
            <person name="Campbell E.L."/>
            <person name="Meeks J.C."/>
            <person name="Flores E."/>
        </authorList>
    </citation>
    <scope>NUCLEOTIDE SEQUENCE [LARGE SCALE GENOMIC DNA]</scope>
    <source>
        <strain evidence="2">ATCC 29133 / PCC 73102</strain>
    </source>
</reference>
<protein>
    <submittedName>
        <fullName evidence="1">Uncharacterized protein</fullName>
    </submittedName>
</protein>
<evidence type="ECO:0000313" key="2">
    <source>
        <dbReference type="Proteomes" id="UP000001191"/>
    </source>
</evidence>
<dbReference type="InterPro" id="IPR058102">
    <property type="entry name" value="PatS"/>
</dbReference>
<accession>B2J4H8</accession>
<organism evidence="1 2">
    <name type="scientific">Nostoc punctiforme (strain ATCC 29133 / PCC 73102)</name>
    <dbReference type="NCBI Taxonomy" id="63737"/>
    <lineage>
        <taxon>Bacteria</taxon>
        <taxon>Bacillati</taxon>
        <taxon>Cyanobacteriota</taxon>
        <taxon>Cyanophyceae</taxon>
        <taxon>Nostocales</taxon>
        <taxon>Nostocaceae</taxon>
        <taxon>Nostoc</taxon>
    </lineage>
</organism>